<keyword evidence="5" id="KW-1185">Reference proteome</keyword>
<evidence type="ECO:0000313" key="5">
    <source>
        <dbReference type="Proteomes" id="UP000478183"/>
    </source>
</evidence>
<protein>
    <submittedName>
        <fullName evidence="4">Glycosyltransferase family 8 protein</fullName>
    </submittedName>
</protein>
<dbReference type="InterPro" id="IPR029044">
    <property type="entry name" value="Nucleotide-diphossugar_trans"/>
</dbReference>
<gene>
    <name evidence="4" type="ORF">GL286_09875</name>
</gene>
<comment type="caution">
    <text evidence="4">The sequence shown here is derived from an EMBL/GenBank/DDBJ whole genome shotgun (WGS) entry which is preliminary data.</text>
</comment>
<accession>A0A6L6J948</accession>
<dbReference type="RefSeq" id="WP_155095388.1">
    <property type="nucleotide sequence ID" value="NZ_WMIE01000004.1"/>
</dbReference>
<dbReference type="EMBL" id="WMIE01000004">
    <property type="protein sequence ID" value="MTH78036.1"/>
    <property type="molecule type" value="Genomic_DNA"/>
</dbReference>
<dbReference type="Pfam" id="PF01501">
    <property type="entry name" value="Glyco_transf_8"/>
    <property type="match status" value="1"/>
</dbReference>
<dbReference type="OrthoDB" id="5672604at2"/>
<dbReference type="PANTHER" id="PTHR13778">
    <property type="entry name" value="GLYCOSYLTRANSFERASE 8 DOMAIN-CONTAINING PROTEIN"/>
    <property type="match status" value="1"/>
</dbReference>
<evidence type="ECO:0000313" key="4">
    <source>
        <dbReference type="EMBL" id="MTH78036.1"/>
    </source>
</evidence>
<evidence type="ECO:0000256" key="1">
    <source>
        <dbReference type="ARBA" id="ARBA00022676"/>
    </source>
</evidence>
<sequence>MDIAGPEADFAIVTCADHKMLPAACCSLLSAHANLTCPARFVLVALDLTKDDSDAVAKFGQKHGIGIELHPFASDQLPDMTSGRWPKAVLARLFLDHVIFDKINRLLYLDADTLVARSVEPLRSIDLRGRYVAAVDDFIMAFPKKLQSRRDAIGLRSGSSYFNSGVMLFDWPASLAASVLQTARDNIADRSENYHATDQDALNAALEGKWLRLDPTWNVQTGFLPSIQTPAILHFTGRRKPWQAGASWQHRSYSKIYRDYLEGTRWESTCRKPGLGRNMANLALYLGKRLENLRKSRSLRQYLEECRKYARSDKLD</sequence>
<dbReference type="GO" id="GO:0016757">
    <property type="term" value="F:glycosyltransferase activity"/>
    <property type="evidence" value="ECO:0007669"/>
    <property type="project" value="UniProtKB-KW"/>
</dbReference>
<dbReference type="InterPro" id="IPR002495">
    <property type="entry name" value="Glyco_trans_8"/>
</dbReference>
<proteinExistence type="predicted"/>
<keyword evidence="1" id="KW-0328">Glycosyltransferase</keyword>
<dbReference type="InterPro" id="IPR050748">
    <property type="entry name" value="Glycosyltrans_8_dom-fam"/>
</dbReference>
<dbReference type="AlphaFoldDB" id="A0A6L6J948"/>
<dbReference type="GO" id="GO:0046872">
    <property type="term" value="F:metal ion binding"/>
    <property type="evidence" value="ECO:0007669"/>
    <property type="project" value="UniProtKB-KW"/>
</dbReference>
<dbReference type="Proteomes" id="UP000478183">
    <property type="component" value="Unassembled WGS sequence"/>
</dbReference>
<dbReference type="Gene3D" id="3.90.550.10">
    <property type="entry name" value="Spore Coat Polysaccharide Biosynthesis Protein SpsA, Chain A"/>
    <property type="match status" value="1"/>
</dbReference>
<evidence type="ECO:0000256" key="2">
    <source>
        <dbReference type="ARBA" id="ARBA00022679"/>
    </source>
</evidence>
<dbReference type="SUPFAM" id="SSF53448">
    <property type="entry name" value="Nucleotide-diphospho-sugar transferases"/>
    <property type="match status" value="1"/>
</dbReference>
<organism evidence="4 5">
    <name type="scientific">Paracoccus aestuariivivens</name>
    <dbReference type="NCBI Taxonomy" id="1820333"/>
    <lineage>
        <taxon>Bacteria</taxon>
        <taxon>Pseudomonadati</taxon>
        <taxon>Pseudomonadota</taxon>
        <taxon>Alphaproteobacteria</taxon>
        <taxon>Rhodobacterales</taxon>
        <taxon>Paracoccaceae</taxon>
        <taxon>Paracoccus</taxon>
    </lineage>
</organism>
<dbReference type="PANTHER" id="PTHR13778:SF47">
    <property type="entry name" value="LIPOPOLYSACCHARIDE 1,3-GALACTOSYLTRANSFERASE"/>
    <property type="match status" value="1"/>
</dbReference>
<keyword evidence="3" id="KW-0479">Metal-binding</keyword>
<reference evidence="4 5" key="1">
    <citation type="submission" date="2019-11" db="EMBL/GenBank/DDBJ databases">
        <authorList>
            <person name="Dong K."/>
        </authorList>
    </citation>
    <scope>NUCLEOTIDE SEQUENCE [LARGE SCALE GENOMIC DNA]</scope>
    <source>
        <strain evidence="4 5">NBRC 111993</strain>
    </source>
</reference>
<dbReference type="CDD" id="cd04194">
    <property type="entry name" value="GT8_A4GalT_like"/>
    <property type="match status" value="1"/>
</dbReference>
<evidence type="ECO:0000256" key="3">
    <source>
        <dbReference type="ARBA" id="ARBA00022723"/>
    </source>
</evidence>
<keyword evidence="2 4" id="KW-0808">Transferase</keyword>
<name>A0A6L6J948_9RHOB</name>